<organism evidence="1 2">
    <name type="scientific">Bradyrhizobium uaiense</name>
    <dbReference type="NCBI Taxonomy" id="2594946"/>
    <lineage>
        <taxon>Bacteria</taxon>
        <taxon>Pseudomonadati</taxon>
        <taxon>Pseudomonadota</taxon>
        <taxon>Alphaproteobacteria</taxon>
        <taxon>Hyphomicrobiales</taxon>
        <taxon>Nitrobacteraceae</taxon>
        <taxon>Bradyrhizobium</taxon>
    </lineage>
</organism>
<name>A0A6P1BXJ7_9BRAD</name>
<comment type="caution">
    <text evidence="1">The sequence shown here is derived from an EMBL/GenBank/DDBJ whole genome shotgun (WGS) entry which is preliminary data.</text>
</comment>
<reference evidence="1 2" key="1">
    <citation type="journal article" date="2020" name="Arch. Microbiol.">
        <title>Bradyrhizobium uaiense sp. nov., a new highly efficient cowpea symbiont.</title>
        <authorList>
            <person name="Cabral Michel D."/>
            <person name="Azarias Guimaraes A."/>
            <person name="Martins da Costa E."/>
            <person name="Soares de Carvalho T."/>
            <person name="Balsanelli E."/>
            <person name="Willems A."/>
            <person name="Maltempi de Souza E."/>
            <person name="de Souza Moreira F.M."/>
        </authorList>
    </citation>
    <scope>NUCLEOTIDE SEQUENCE [LARGE SCALE GENOMIC DNA]</scope>
    <source>
        <strain evidence="1 2">UFLA 03-164</strain>
    </source>
</reference>
<evidence type="ECO:0000313" key="2">
    <source>
        <dbReference type="Proteomes" id="UP000468531"/>
    </source>
</evidence>
<sequence length="64" mass="7103">SHARVGYRMTVVSSWGCLGLGGERRQCRLITGHEDSPPRPASCPGHRYGRAALFRRPARVVLDE</sequence>
<dbReference type="AlphaFoldDB" id="A0A6P1BXJ7"/>
<keyword evidence="2" id="KW-1185">Reference proteome</keyword>
<accession>A0A6P1BXJ7</accession>
<feature type="non-terminal residue" evidence="1">
    <location>
        <position position="1"/>
    </location>
</feature>
<dbReference type="EMBL" id="VKHP01000488">
    <property type="protein sequence ID" value="NEV02904.1"/>
    <property type="molecule type" value="Genomic_DNA"/>
</dbReference>
<protein>
    <submittedName>
        <fullName evidence="1">Uncharacterized protein</fullName>
    </submittedName>
</protein>
<proteinExistence type="predicted"/>
<evidence type="ECO:0000313" key="1">
    <source>
        <dbReference type="EMBL" id="NEV02904.1"/>
    </source>
</evidence>
<dbReference type="Proteomes" id="UP000468531">
    <property type="component" value="Unassembled WGS sequence"/>
</dbReference>
<gene>
    <name evidence="1" type="ORF">FNJ47_46440</name>
</gene>